<organism evidence="2 3">
    <name type="scientific">Peribacillus frigoritolerans</name>
    <dbReference type="NCBI Taxonomy" id="450367"/>
    <lineage>
        <taxon>Bacteria</taxon>
        <taxon>Bacillati</taxon>
        <taxon>Bacillota</taxon>
        <taxon>Bacilli</taxon>
        <taxon>Bacillales</taxon>
        <taxon>Bacillaceae</taxon>
        <taxon>Peribacillus</taxon>
    </lineage>
</organism>
<proteinExistence type="predicted"/>
<dbReference type="EMBL" id="JAUCFI010000003">
    <property type="protein sequence ID" value="MDM5286778.1"/>
    <property type="molecule type" value="Genomic_DNA"/>
</dbReference>
<sequence>MFGLSDIIKFLFSFFLIMPIVTLIHLSGHIFFVTIFGGSEKKILIGCGNKLFAFRNIEVRKYYFWNGTCEFKGLKHDNRLTNTLIYLGGAIFNLISMLIIYSLVYQNILDSSVIWYQFIYFSFYIMFFSLFPMYFSDGSPSDGKAAELALRNKLEDRVTDDIFVKKMEDDDDSCK</sequence>
<comment type="caution">
    <text evidence="2">The sequence shown here is derived from an EMBL/GenBank/DDBJ whole genome shotgun (WGS) entry which is preliminary data.</text>
</comment>
<evidence type="ECO:0000313" key="2">
    <source>
        <dbReference type="EMBL" id="MDM5286778.1"/>
    </source>
</evidence>
<evidence type="ECO:0008006" key="4">
    <source>
        <dbReference type="Google" id="ProtNLM"/>
    </source>
</evidence>
<protein>
    <recommendedName>
        <fullName evidence="4">Integral inner membrane protein</fullName>
    </recommendedName>
</protein>
<feature type="transmembrane region" description="Helical" evidence="1">
    <location>
        <begin position="12"/>
        <end position="36"/>
    </location>
</feature>
<dbReference type="Proteomes" id="UP001238973">
    <property type="component" value="Unassembled WGS sequence"/>
</dbReference>
<dbReference type="AlphaFoldDB" id="A0AAJ1QSU5"/>
<evidence type="ECO:0000313" key="3">
    <source>
        <dbReference type="Proteomes" id="UP001238973"/>
    </source>
</evidence>
<evidence type="ECO:0000256" key="1">
    <source>
        <dbReference type="SAM" id="Phobius"/>
    </source>
</evidence>
<keyword evidence="1" id="KW-0472">Membrane</keyword>
<keyword evidence="1" id="KW-1133">Transmembrane helix</keyword>
<dbReference type="RefSeq" id="WP_134782509.1">
    <property type="nucleotide sequence ID" value="NZ_CP103291.1"/>
</dbReference>
<feature type="transmembrane region" description="Helical" evidence="1">
    <location>
        <begin position="84"/>
        <end position="108"/>
    </location>
</feature>
<accession>A0AAJ1QSU5</accession>
<keyword evidence="1" id="KW-0812">Transmembrane</keyword>
<name>A0AAJ1QSU5_9BACI</name>
<gene>
    <name evidence="2" type="ORF">QUF85_26325</name>
</gene>
<reference evidence="2" key="1">
    <citation type="submission" date="2023-06" db="EMBL/GenBank/DDBJ databases">
        <title>Comparative genomics of Bacillaceae isolates and their secondary metabolite potential.</title>
        <authorList>
            <person name="Song L."/>
            <person name="Nielsen L.J."/>
            <person name="Mohite O."/>
            <person name="Xu X."/>
            <person name="Weber T."/>
            <person name="Kovacs A.T."/>
        </authorList>
    </citation>
    <scope>NUCLEOTIDE SEQUENCE</scope>
    <source>
        <strain evidence="2">G1S1</strain>
    </source>
</reference>
<feature type="transmembrane region" description="Helical" evidence="1">
    <location>
        <begin position="114"/>
        <end position="135"/>
    </location>
</feature>